<organism evidence="2 3">
    <name type="scientific">Gelatiniphilus marinus</name>
    <dbReference type="NCBI Taxonomy" id="1759464"/>
    <lineage>
        <taxon>Bacteria</taxon>
        <taxon>Pseudomonadati</taxon>
        <taxon>Bacteroidota</taxon>
        <taxon>Flavobacteriia</taxon>
        <taxon>Flavobacteriales</taxon>
        <taxon>Flavobacteriaceae</taxon>
        <taxon>Gelatiniphilus</taxon>
    </lineage>
</organism>
<evidence type="ECO:0000256" key="1">
    <source>
        <dbReference type="SAM" id="Coils"/>
    </source>
</evidence>
<sequence>MEFKPHIGKNVIETLTLGMYEDARFIYREYVQNAADQIDVAVEQDILKSKEEGLIDIHISRTERSITIFDNATGIENKNVYQFLGDVANSQKDRNKRKGFRGIGRLGGLGYCEKLVFETSYVNEEVKNTITLNAKSLKRIIEDKTDTSDAATVIRAITSFEQQIEKPEKHYFKVSLLNVTNDLLLDEFQVQKYLSIVAPVPFRKDFKFSEKIYQNFNKRYIKIEEYDVQLNLNNEKLFKPYKDVVHSKTGYKPVEIIDVDFIEILNNDGELIALGWYGVSDLLNYIINQDDYERGFRIRNDNIQIGSENTLNSFFKEDRFNHHFIGEIHTFGYNFKPNARRDYFNENKIVSLFEEKLKDEFASLYKIAQQSSNIHSCIKKIEQYKKEKESFENTNFRSKNEEVKKKRALKPKFQNAQSAIATLNGIAVKAEENEILRKIYNQKVEDENLFVDDMPDSVIQYVKPKLSKLSQPKRNLVYEVFEILEKNLDIDDAENIKEIIAEKYN</sequence>
<dbReference type="InterPro" id="IPR036890">
    <property type="entry name" value="HATPase_C_sf"/>
</dbReference>
<dbReference type="Proteomes" id="UP001597441">
    <property type="component" value="Unassembled WGS sequence"/>
</dbReference>
<comment type="caution">
    <text evidence="2">The sequence shown here is derived from an EMBL/GenBank/DDBJ whole genome shotgun (WGS) entry which is preliminary data.</text>
</comment>
<protein>
    <submittedName>
        <fullName evidence="2">ATP-binding protein</fullName>
    </submittedName>
</protein>
<keyword evidence="1" id="KW-0175">Coiled coil</keyword>
<reference evidence="3" key="1">
    <citation type="journal article" date="2019" name="Int. J. Syst. Evol. Microbiol.">
        <title>The Global Catalogue of Microorganisms (GCM) 10K type strain sequencing project: providing services to taxonomists for standard genome sequencing and annotation.</title>
        <authorList>
            <consortium name="The Broad Institute Genomics Platform"/>
            <consortium name="The Broad Institute Genome Sequencing Center for Infectious Disease"/>
            <person name="Wu L."/>
            <person name="Ma J."/>
        </authorList>
    </citation>
    <scope>NUCLEOTIDE SEQUENCE [LARGE SCALE GENOMIC DNA]</scope>
    <source>
        <strain evidence="3">KCTC 42903</strain>
    </source>
</reference>
<accession>A0ABW5JV52</accession>
<dbReference type="Gene3D" id="3.30.565.10">
    <property type="entry name" value="Histidine kinase-like ATPase, C-terminal domain"/>
    <property type="match status" value="1"/>
</dbReference>
<dbReference type="Pfam" id="PF13589">
    <property type="entry name" value="HATPase_c_3"/>
    <property type="match status" value="1"/>
</dbReference>
<keyword evidence="2" id="KW-0547">Nucleotide-binding</keyword>
<dbReference type="EMBL" id="JBHULK010000008">
    <property type="protein sequence ID" value="MFD2536430.1"/>
    <property type="molecule type" value="Genomic_DNA"/>
</dbReference>
<keyword evidence="3" id="KW-1185">Reference proteome</keyword>
<evidence type="ECO:0000313" key="2">
    <source>
        <dbReference type="EMBL" id="MFD2536430.1"/>
    </source>
</evidence>
<dbReference type="SUPFAM" id="SSF55874">
    <property type="entry name" value="ATPase domain of HSP90 chaperone/DNA topoisomerase II/histidine kinase"/>
    <property type="match status" value="1"/>
</dbReference>
<evidence type="ECO:0000313" key="3">
    <source>
        <dbReference type="Proteomes" id="UP001597441"/>
    </source>
</evidence>
<name>A0ABW5JV52_9FLAO</name>
<dbReference type="RefSeq" id="WP_388020810.1">
    <property type="nucleotide sequence ID" value="NZ_JBHUDT010000008.1"/>
</dbReference>
<keyword evidence="2" id="KW-0067">ATP-binding</keyword>
<gene>
    <name evidence="2" type="ORF">ACFSQS_15060</name>
</gene>
<feature type="coiled-coil region" evidence="1">
    <location>
        <begin position="374"/>
        <end position="401"/>
    </location>
</feature>
<dbReference type="GO" id="GO:0005524">
    <property type="term" value="F:ATP binding"/>
    <property type="evidence" value="ECO:0007669"/>
    <property type="project" value="UniProtKB-KW"/>
</dbReference>
<proteinExistence type="predicted"/>